<dbReference type="AlphaFoldDB" id="A0AAN6TQE9"/>
<organism evidence="1 2">
    <name type="scientific">Parathielavia appendiculata</name>
    <dbReference type="NCBI Taxonomy" id="2587402"/>
    <lineage>
        <taxon>Eukaryota</taxon>
        <taxon>Fungi</taxon>
        <taxon>Dikarya</taxon>
        <taxon>Ascomycota</taxon>
        <taxon>Pezizomycotina</taxon>
        <taxon>Sordariomycetes</taxon>
        <taxon>Sordariomycetidae</taxon>
        <taxon>Sordariales</taxon>
        <taxon>Chaetomiaceae</taxon>
        <taxon>Parathielavia</taxon>
    </lineage>
</organism>
<dbReference type="Proteomes" id="UP001302602">
    <property type="component" value="Unassembled WGS sequence"/>
</dbReference>
<reference evidence="1" key="2">
    <citation type="submission" date="2023-05" db="EMBL/GenBank/DDBJ databases">
        <authorList>
            <consortium name="Lawrence Berkeley National Laboratory"/>
            <person name="Steindorff A."/>
            <person name="Hensen N."/>
            <person name="Bonometti L."/>
            <person name="Westerberg I."/>
            <person name="Brannstrom I.O."/>
            <person name="Guillou S."/>
            <person name="Cros-Aarteil S."/>
            <person name="Calhoun S."/>
            <person name="Haridas S."/>
            <person name="Kuo A."/>
            <person name="Mondo S."/>
            <person name="Pangilinan J."/>
            <person name="Riley R."/>
            <person name="Labutti K."/>
            <person name="Andreopoulos B."/>
            <person name="Lipzen A."/>
            <person name="Chen C."/>
            <person name="Yanf M."/>
            <person name="Daum C."/>
            <person name="Ng V."/>
            <person name="Clum A."/>
            <person name="Ohm R."/>
            <person name="Martin F."/>
            <person name="Silar P."/>
            <person name="Natvig D."/>
            <person name="Lalanne C."/>
            <person name="Gautier V."/>
            <person name="Ament-Velasquez S.L."/>
            <person name="Kruys A."/>
            <person name="Hutchinson M.I."/>
            <person name="Powell A.J."/>
            <person name="Barry K."/>
            <person name="Miller A.N."/>
            <person name="Grigoriev I.V."/>
            <person name="Debuchy R."/>
            <person name="Gladieux P."/>
            <person name="Thoren M.H."/>
            <person name="Johannesson H."/>
        </authorList>
    </citation>
    <scope>NUCLEOTIDE SEQUENCE</scope>
    <source>
        <strain evidence="1">CBS 731.68</strain>
    </source>
</reference>
<sequence length="213" mass="24429">MPLQESFSLESANYFKHKLTRDKDSQAVFWMSSFGESVARYRNAGVTYGLGSWGYTVLRTASSDEADALWPMAMEKLKRWATRYFVHYTRFIDGKPDPSANEDIASRFALDVLDDVYTVAEIQALNLPRDLSQASQEDIRLCDFLVIEGTLRSLARLLDETPPLDIARTALYGHAYVWLVDSQARLTRLNYECWFSCSPQERAGVGNWWFRPS</sequence>
<evidence type="ECO:0000313" key="2">
    <source>
        <dbReference type="Proteomes" id="UP001302602"/>
    </source>
</evidence>
<accession>A0AAN6TQE9</accession>
<dbReference type="RefSeq" id="XP_062642495.1">
    <property type="nucleotide sequence ID" value="XM_062794991.1"/>
</dbReference>
<dbReference type="EMBL" id="MU853261">
    <property type="protein sequence ID" value="KAK4118722.1"/>
    <property type="molecule type" value="Genomic_DNA"/>
</dbReference>
<proteinExistence type="predicted"/>
<reference evidence="1" key="1">
    <citation type="journal article" date="2023" name="Mol. Phylogenet. Evol.">
        <title>Genome-scale phylogeny and comparative genomics of the fungal order Sordariales.</title>
        <authorList>
            <person name="Hensen N."/>
            <person name="Bonometti L."/>
            <person name="Westerberg I."/>
            <person name="Brannstrom I.O."/>
            <person name="Guillou S."/>
            <person name="Cros-Aarteil S."/>
            <person name="Calhoun S."/>
            <person name="Haridas S."/>
            <person name="Kuo A."/>
            <person name="Mondo S."/>
            <person name="Pangilinan J."/>
            <person name="Riley R."/>
            <person name="LaButti K."/>
            <person name="Andreopoulos B."/>
            <person name="Lipzen A."/>
            <person name="Chen C."/>
            <person name="Yan M."/>
            <person name="Daum C."/>
            <person name="Ng V."/>
            <person name="Clum A."/>
            <person name="Steindorff A."/>
            <person name="Ohm R.A."/>
            <person name="Martin F."/>
            <person name="Silar P."/>
            <person name="Natvig D.O."/>
            <person name="Lalanne C."/>
            <person name="Gautier V."/>
            <person name="Ament-Velasquez S.L."/>
            <person name="Kruys A."/>
            <person name="Hutchinson M.I."/>
            <person name="Powell A.J."/>
            <person name="Barry K."/>
            <person name="Miller A.N."/>
            <person name="Grigoriev I.V."/>
            <person name="Debuchy R."/>
            <person name="Gladieux P."/>
            <person name="Hiltunen Thoren M."/>
            <person name="Johannesson H."/>
        </authorList>
    </citation>
    <scope>NUCLEOTIDE SEQUENCE</scope>
    <source>
        <strain evidence="1">CBS 731.68</strain>
    </source>
</reference>
<dbReference type="GeneID" id="87831760"/>
<keyword evidence="2" id="KW-1185">Reference proteome</keyword>
<gene>
    <name evidence="1" type="ORF">N657DRAFT_659464</name>
</gene>
<evidence type="ECO:0000313" key="1">
    <source>
        <dbReference type="EMBL" id="KAK4118722.1"/>
    </source>
</evidence>
<protein>
    <submittedName>
        <fullName evidence="1">Uncharacterized protein</fullName>
    </submittedName>
</protein>
<comment type="caution">
    <text evidence="1">The sequence shown here is derived from an EMBL/GenBank/DDBJ whole genome shotgun (WGS) entry which is preliminary data.</text>
</comment>
<name>A0AAN6TQE9_9PEZI</name>